<evidence type="ECO:0000313" key="3">
    <source>
        <dbReference type="EMBL" id="MFD1936670.1"/>
    </source>
</evidence>
<dbReference type="Gene3D" id="3.20.20.100">
    <property type="entry name" value="NADP-dependent oxidoreductase domain"/>
    <property type="match status" value="1"/>
</dbReference>
<evidence type="ECO:0000313" key="4">
    <source>
        <dbReference type="Proteomes" id="UP001597368"/>
    </source>
</evidence>
<sequence>MRYTTFGRSGLRVSQAFLGTMTFGEDWGWGASPEECRKMLTAYAEAGGNVIDTANKYTEGSSERIIGELLGADRDRFVVSTKYTVSMDGNDPNASGNHRKNLTHSLEQSLRRLNTDYIDLLWVHIWDQDTPIEETMRALDDMVRAGKVLYLGISDAPAWVVSRANTLAELRGWTSFVGVQLSYSLIQRDIERELLPMADALDLSVAAWAPLARGILSGKFTRTDATTGSRINRDAVTEQGMEIARQVDIVADDLGITSAQVALAWIQAHHPWVHPILGARTLDQLTDNLAAFELELPEDAVRRLDQVSQIELGFPQDFIEMSRDFVYGPALTRFDRRKRSQW</sequence>
<dbReference type="EMBL" id="JBHUFV010000051">
    <property type="protein sequence ID" value="MFD1936670.1"/>
    <property type="molecule type" value="Genomic_DNA"/>
</dbReference>
<dbReference type="Pfam" id="PF00248">
    <property type="entry name" value="Aldo_ket_red"/>
    <property type="match status" value="1"/>
</dbReference>
<feature type="domain" description="NADP-dependent oxidoreductase" evidence="2">
    <location>
        <begin position="18"/>
        <end position="308"/>
    </location>
</feature>
<reference evidence="4" key="1">
    <citation type="journal article" date="2019" name="Int. J. Syst. Evol. Microbiol.">
        <title>The Global Catalogue of Microorganisms (GCM) 10K type strain sequencing project: providing services to taxonomists for standard genome sequencing and annotation.</title>
        <authorList>
            <consortium name="The Broad Institute Genomics Platform"/>
            <consortium name="The Broad Institute Genome Sequencing Center for Infectious Disease"/>
            <person name="Wu L."/>
            <person name="Ma J."/>
        </authorList>
    </citation>
    <scope>NUCLEOTIDE SEQUENCE [LARGE SCALE GENOMIC DNA]</scope>
    <source>
        <strain evidence="4">ICMP 6774ER</strain>
    </source>
</reference>
<name>A0ABW4T6I8_9ACTN</name>
<dbReference type="InterPro" id="IPR036812">
    <property type="entry name" value="NAD(P)_OxRdtase_dom_sf"/>
</dbReference>
<comment type="caution">
    <text evidence="3">The sequence shown here is derived from an EMBL/GenBank/DDBJ whole genome shotgun (WGS) entry which is preliminary data.</text>
</comment>
<dbReference type="InterPro" id="IPR023210">
    <property type="entry name" value="NADP_OxRdtase_dom"/>
</dbReference>
<gene>
    <name evidence="3" type="ORF">ACFSKW_34880</name>
</gene>
<organism evidence="3 4">
    <name type="scientific">Nonomuraea mangrovi</name>
    <dbReference type="NCBI Taxonomy" id="2316207"/>
    <lineage>
        <taxon>Bacteria</taxon>
        <taxon>Bacillati</taxon>
        <taxon>Actinomycetota</taxon>
        <taxon>Actinomycetes</taxon>
        <taxon>Streptosporangiales</taxon>
        <taxon>Streptosporangiaceae</taxon>
        <taxon>Nonomuraea</taxon>
    </lineage>
</organism>
<evidence type="ECO:0000259" key="2">
    <source>
        <dbReference type="Pfam" id="PF00248"/>
    </source>
</evidence>
<dbReference type="InterPro" id="IPR050523">
    <property type="entry name" value="AKR_Detox_Biosynth"/>
</dbReference>
<keyword evidence="4" id="KW-1185">Reference proteome</keyword>
<dbReference type="RefSeq" id="WP_379577163.1">
    <property type="nucleotide sequence ID" value="NZ_JBHUFV010000051.1"/>
</dbReference>
<protein>
    <submittedName>
        <fullName evidence="3">Aldo/keto reductase</fullName>
    </submittedName>
</protein>
<dbReference type="CDD" id="cd19080">
    <property type="entry name" value="AKR_AKR9A_9B"/>
    <property type="match status" value="1"/>
</dbReference>
<proteinExistence type="predicted"/>
<dbReference type="PANTHER" id="PTHR43364">
    <property type="entry name" value="NADH-SPECIFIC METHYLGLYOXAL REDUCTASE-RELATED"/>
    <property type="match status" value="1"/>
</dbReference>
<evidence type="ECO:0000256" key="1">
    <source>
        <dbReference type="ARBA" id="ARBA00023002"/>
    </source>
</evidence>
<dbReference type="PANTHER" id="PTHR43364:SF4">
    <property type="entry name" value="NAD(P)-LINKED OXIDOREDUCTASE SUPERFAMILY PROTEIN"/>
    <property type="match status" value="1"/>
</dbReference>
<accession>A0ABW4T6I8</accession>
<keyword evidence="1" id="KW-0560">Oxidoreductase</keyword>
<dbReference type="SUPFAM" id="SSF51430">
    <property type="entry name" value="NAD(P)-linked oxidoreductase"/>
    <property type="match status" value="1"/>
</dbReference>
<dbReference type="Proteomes" id="UP001597368">
    <property type="component" value="Unassembled WGS sequence"/>
</dbReference>